<feature type="transmembrane region" description="Helical" evidence="1">
    <location>
        <begin position="243"/>
        <end position="263"/>
    </location>
</feature>
<keyword evidence="1" id="KW-0472">Membrane</keyword>
<dbReference type="OrthoDB" id="7376534at2"/>
<dbReference type="RefSeq" id="WP_110024316.1">
    <property type="nucleotide sequence ID" value="NZ_PDNZ01000011.1"/>
</dbReference>
<feature type="transmembrane region" description="Helical" evidence="1">
    <location>
        <begin position="56"/>
        <end position="77"/>
    </location>
</feature>
<dbReference type="EMBL" id="PDNZ01000011">
    <property type="protein sequence ID" value="PWW81058.1"/>
    <property type="molecule type" value="Genomic_DNA"/>
</dbReference>
<name>A0A317T2Y2_9CHLB</name>
<feature type="transmembrane region" description="Helical" evidence="1">
    <location>
        <begin position="107"/>
        <end position="127"/>
    </location>
</feature>
<evidence type="ECO:0000313" key="3">
    <source>
        <dbReference type="Proteomes" id="UP000246278"/>
    </source>
</evidence>
<reference evidence="3" key="1">
    <citation type="submission" date="2017-10" db="EMBL/GenBank/DDBJ databases">
        <authorList>
            <person name="Gaisin V.A."/>
            <person name="Rysina M.S."/>
            <person name="Grouzdev D.S."/>
        </authorList>
    </citation>
    <scope>NUCLEOTIDE SEQUENCE [LARGE SCALE GENOMIC DNA]</scope>
    <source>
        <strain evidence="3">V1</strain>
    </source>
</reference>
<feature type="transmembrane region" description="Helical" evidence="1">
    <location>
        <begin position="147"/>
        <end position="171"/>
    </location>
</feature>
<feature type="transmembrane region" description="Helical" evidence="1">
    <location>
        <begin position="367"/>
        <end position="386"/>
    </location>
</feature>
<protein>
    <submittedName>
        <fullName evidence="2">Uncharacterized protein</fullName>
    </submittedName>
</protein>
<dbReference type="AlphaFoldDB" id="A0A317T2Y2"/>
<sequence length="1124" mass="124286">MNHAVYWAEFRHEIRAGLRGPLLPIAAVVFTLYVLVVLTNGNVLRGFGATRNSAAIMYQFATFLSVYLFFVWAWIYAQVVVRDRNVRLDENVLSSPISLPKLLFARYLGASVVAFLLGAVVPLSFFLMPIPAWLGLFPPTAIGDAPVLPVLLILLLFLLPAVLGIGALFVSSALWTRSTAGPFVVAAFLMLIWMVGLLVFRISDISDTLASVLDPTMFNEVDRQISDLTPNEKNDFLLDVTSLYLLNRLLWFVLPVGLLLFVLRRLNRDHLLLDNSKKTVRDTTAKQTLSAVQTTASVTINGKPSWLRALFSEALWHLRLSLQNRGQLLALGVILLMGVFSSVMKVLYNGQGPMVPYVEHLLSIRGFFYLFTLLAVAGFVGALMRRDQRSGFEEMFDATPAPLGTRVLARILSAFLLTMAIGLFPTLTVWIVMAIGGMSIAWWDPLAFQMLVLTPALLEIAALAVLSHSLIRNAGAAYGVSMMLAFIAFMNQELLLVSYPPAQIGKAVSLSFSSLSGWRPWLASVISTDLLKLGIALVIVALAWLVWLRGVDFGFAMRWRIARSRIPSVAPLAIAGLLLITLPGVVLYQKLVVYGEYQSLKEEIAEAAAWEKQWWNKGGAYSLDGGEVHVQLNPSKRTLEAQWTLNNVQSANNLLHGSLPHGVSISSAVVEDKKVVPNTAYDHFTLPLEGCPVEGCDVQLTLTAKLQDWSADDVQSWLLPSGVWLRAADVLPTLGLDPDCRLHIPAERAQFGLPKLEGNLPRHAMQAAEAVAPAGSWHWRVEIEGGGATTQTSGALNGPLDFAMVWLPDTPEQTTQNGIQAWHGHEYRQAAEDILEDLKLMTQYVGDLLGQVPDVRYVVQAPRELGEIAQFGELLWLPENLGWDLASEGPGRKRRRAAIASALSRHLLLQATDLRTEKGAQWLLSGVSGWVGMECLRRSDGKQAWIAELNWQAQDLSKAMGERREVPVGQVADAGEADWVKLYTTLSTLNWAASQGTEQTVVVIKALLNRLQNNEPLPEALAALAGQQTAERLLGMPMVSDIAVHVDDKQQVQIKAKRWQWNDKGWELIEEPKEVLQIVGEQTQILDLQKSLEINTMQDFIVLDSWSSVERTPKDNVWRHTANP</sequence>
<accession>A0A317T2Y2</accession>
<gene>
    <name evidence="2" type="ORF">CR164_12400</name>
</gene>
<comment type="caution">
    <text evidence="2">The sequence shown here is derived from an EMBL/GenBank/DDBJ whole genome shotgun (WGS) entry which is preliminary data.</text>
</comment>
<feature type="transmembrane region" description="Helical" evidence="1">
    <location>
        <begin position="478"/>
        <end position="501"/>
    </location>
</feature>
<keyword evidence="3" id="KW-1185">Reference proteome</keyword>
<feature type="transmembrane region" description="Helical" evidence="1">
    <location>
        <begin position="183"/>
        <end position="203"/>
    </location>
</feature>
<dbReference type="Proteomes" id="UP000246278">
    <property type="component" value="Unassembled WGS sequence"/>
</dbReference>
<feature type="transmembrane region" description="Helical" evidence="1">
    <location>
        <begin position="328"/>
        <end position="347"/>
    </location>
</feature>
<feature type="transmembrane region" description="Helical" evidence="1">
    <location>
        <begin position="521"/>
        <end position="548"/>
    </location>
</feature>
<keyword evidence="1" id="KW-1133">Transmembrane helix</keyword>
<feature type="transmembrane region" description="Helical" evidence="1">
    <location>
        <begin position="569"/>
        <end position="588"/>
    </location>
</feature>
<feature type="transmembrane region" description="Helical" evidence="1">
    <location>
        <begin position="407"/>
        <end position="440"/>
    </location>
</feature>
<feature type="transmembrane region" description="Helical" evidence="1">
    <location>
        <begin position="21"/>
        <end position="44"/>
    </location>
</feature>
<feature type="transmembrane region" description="Helical" evidence="1">
    <location>
        <begin position="446"/>
        <end position="466"/>
    </location>
</feature>
<keyword evidence="1" id="KW-0812">Transmembrane</keyword>
<evidence type="ECO:0000256" key="1">
    <source>
        <dbReference type="SAM" id="Phobius"/>
    </source>
</evidence>
<organism evidence="2 3">
    <name type="scientific">Prosthecochloris marina</name>
    <dbReference type="NCBI Taxonomy" id="2017681"/>
    <lineage>
        <taxon>Bacteria</taxon>
        <taxon>Pseudomonadati</taxon>
        <taxon>Chlorobiota</taxon>
        <taxon>Chlorobiia</taxon>
        <taxon>Chlorobiales</taxon>
        <taxon>Chlorobiaceae</taxon>
        <taxon>Prosthecochloris</taxon>
    </lineage>
</organism>
<evidence type="ECO:0000313" key="2">
    <source>
        <dbReference type="EMBL" id="PWW81058.1"/>
    </source>
</evidence>
<proteinExistence type="predicted"/>